<dbReference type="PANTHER" id="PTHR47718:SF12">
    <property type="entry name" value="PROTEIN FAR1-RELATED SEQUENCE"/>
    <property type="match status" value="1"/>
</dbReference>
<dbReference type="Proteomes" id="UP000235145">
    <property type="component" value="Unassembled WGS sequence"/>
</dbReference>
<evidence type="ECO:0000313" key="2">
    <source>
        <dbReference type="EMBL" id="KAJ0195419.1"/>
    </source>
</evidence>
<dbReference type="EMBL" id="NBSK02000007">
    <property type="protein sequence ID" value="KAJ0195419.1"/>
    <property type="molecule type" value="Genomic_DNA"/>
</dbReference>
<accession>A0A9R1UY45</accession>
<comment type="caution">
    <text evidence="2">The sequence shown here is derived from an EMBL/GenBank/DDBJ whole genome shotgun (WGS) entry which is preliminary data.</text>
</comment>
<dbReference type="AlphaFoldDB" id="A0A9R1UY45"/>
<reference evidence="2 3" key="1">
    <citation type="journal article" date="2017" name="Nat. Commun.">
        <title>Genome assembly with in vitro proximity ligation data and whole-genome triplication in lettuce.</title>
        <authorList>
            <person name="Reyes-Chin-Wo S."/>
            <person name="Wang Z."/>
            <person name="Yang X."/>
            <person name="Kozik A."/>
            <person name="Arikit S."/>
            <person name="Song C."/>
            <person name="Xia L."/>
            <person name="Froenicke L."/>
            <person name="Lavelle D.O."/>
            <person name="Truco M.J."/>
            <person name="Xia R."/>
            <person name="Zhu S."/>
            <person name="Xu C."/>
            <person name="Xu H."/>
            <person name="Xu X."/>
            <person name="Cox K."/>
            <person name="Korf I."/>
            <person name="Meyers B.C."/>
            <person name="Michelmore R.W."/>
        </authorList>
    </citation>
    <scope>NUCLEOTIDE SEQUENCE [LARGE SCALE GENOMIC DNA]</scope>
    <source>
        <strain evidence="3">cv. Salinas</strain>
        <tissue evidence="2">Seedlings</tissue>
    </source>
</reference>
<proteinExistence type="predicted"/>
<dbReference type="PANTHER" id="PTHR47718">
    <property type="entry name" value="OS01G0519700 PROTEIN"/>
    <property type="match status" value="1"/>
</dbReference>
<keyword evidence="3" id="KW-1185">Reference proteome</keyword>
<feature type="domain" description="MULE transposase" evidence="1">
    <location>
        <begin position="159"/>
        <end position="211"/>
    </location>
</feature>
<evidence type="ECO:0000313" key="3">
    <source>
        <dbReference type="Proteomes" id="UP000235145"/>
    </source>
</evidence>
<sequence>MKMLNIQVIKTITTVFQVSVLLLQLMHIQVLHDIKPDVTEEFKLTKSMRFKDVLEGVNFYKNKICKASFDVCLNTLSKAGDIIKHRYKRVSIGLKSFNKCTTTNLMSYFSLKFQGVFDILTRSSLFGLLQRKWNQLLNAMFWADETNKAYYSEFGDAMSFNATFCTNKYALVFVPFTVIDHHKSSITVGAGLLSTKDVDSYKWLLEQFLKAHKINK</sequence>
<evidence type="ECO:0000259" key="1">
    <source>
        <dbReference type="Pfam" id="PF10551"/>
    </source>
</evidence>
<dbReference type="InterPro" id="IPR018289">
    <property type="entry name" value="MULE_transposase_dom"/>
</dbReference>
<organism evidence="2 3">
    <name type="scientific">Lactuca sativa</name>
    <name type="common">Garden lettuce</name>
    <dbReference type="NCBI Taxonomy" id="4236"/>
    <lineage>
        <taxon>Eukaryota</taxon>
        <taxon>Viridiplantae</taxon>
        <taxon>Streptophyta</taxon>
        <taxon>Embryophyta</taxon>
        <taxon>Tracheophyta</taxon>
        <taxon>Spermatophyta</taxon>
        <taxon>Magnoliopsida</taxon>
        <taxon>eudicotyledons</taxon>
        <taxon>Gunneridae</taxon>
        <taxon>Pentapetalae</taxon>
        <taxon>asterids</taxon>
        <taxon>campanulids</taxon>
        <taxon>Asterales</taxon>
        <taxon>Asteraceae</taxon>
        <taxon>Cichorioideae</taxon>
        <taxon>Cichorieae</taxon>
        <taxon>Lactucinae</taxon>
        <taxon>Lactuca</taxon>
    </lineage>
</organism>
<gene>
    <name evidence="2" type="ORF">LSAT_V11C700357190</name>
</gene>
<dbReference type="Pfam" id="PF10551">
    <property type="entry name" value="MULE"/>
    <property type="match status" value="1"/>
</dbReference>
<name>A0A9R1UY45_LACSA</name>
<protein>
    <recommendedName>
        <fullName evidence="1">MULE transposase domain-containing protein</fullName>
    </recommendedName>
</protein>